<keyword evidence="3" id="KW-0547">Nucleotide-binding</keyword>
<accession>A0A1H8HXH4</accession>
<dbReference type="GO" id="GO:0016301">
    <property type="term" value="F:kinase activity"/>
    <property type="evidence" value="ECO:0007669"/>
    <property type="project" value="UniProtKB-KW"/>
</dbReference>
<comment type="similarity">
    <text evidence="1">Belongs to the acetokinase family.</text>
</comment>
<keyword evidence="5" id="KW-0067">ATP-binding</keyword>
<reference evidence="6 7" key="1">
    <citation type="submission" date="2016-10" db="EMBL/GenBank/DDBJ databases">
        <authorList>
            <person name="de Groot N.N."/>
        </authorList>
    </citation>
    <scope>NUCLEOTIDE SEQUENCE [LARGE SCALE GENOMIC DNA]</scope>
    <source>
        <strain evidence="6 7">Nm22</strain>
    </source>
</reference>
<dbReference type="Proteomes" id="UP000199459">
    <property type="component" value="Unassembled WGS sequence"/>
</dbReference>
<protein>
    <submittedName>
        <fullName evidence="6">Acetate kinase</fullName>
    </submittedName>
</protein>
<dbReference type="GO" id="GO:0016774">
    <property type="term" value="F:phosphotransferase activity, carboxyl group as acceptor"/>
    <property type="evidence" value="ECO:0007669"/>
    <property type="project" value="InterPro"/>
</dbReference>
<proteinExistence type="inferred from homology"/>
<evidence type="ECO:0000256" key="3">
    <source>
        <dbReference type="ARBA" id="ARBA00022741"/>
    </source>
</evidence>
<sequence length="81" mass="9004">MQEAIVVINAGSSSIKFAVYASAQNTRSFNMHYRGKLTGIGHQNDFTLVDNHGDTLVITERLRTETTKIRTHDQALSVIVD</sequence>
<organism evidence="6 7">
    <name type="scientific">Nitrosomonas marina</name>
    <dbReference type="NCBI Taxonomy" id="917"/>
    <lineage>
        <taxon>Bacteria</taxon>
        <taxon>Pseudomonadati</taxon>
        <taxon>Pseudomonadota</taxon>
        <taxon>Betaproteobacteria</taxon>
        <taxon>Nitrosomonadales</taxon>
        <taxon>Nitrosomonadaceae</taxon>
        <taxon>Nitrosomonas</taxon>
    </lineage>
</organism>
<dbReference type="PROSITE" id="PS01075">
    <property type="entry name" value="ACETATE_KINASE_1"/>
    <property type="match status" value="1"/>
</dbReference>
<gene>
    <name evidence="6" type="ORF">SAMN05216325_1271</name>
</gene>
<name>A0A1H8HXH4_9PROT</name>
<dbReference type="InterPro" id="IPR043129">
    <property type="entry name" value="ATPase_NBD"/>
</dbReference>
<evidence type="ECO:0000256" key="5">
    <source>
        <dbReference type="ARBA" id="ARBA00022840"/>
    </source>
</evidence>
<dbReference type="InterPro" id="IPR023865">
    <property type="entry name" value="Aliphatic_acid_kinase_CS"/>
</dbReference>
<dbReference type="Pfam" id="PF00871">
    <property type="entry name" value="Acetate_kinase"/>
    <property type="match status" value="1"/>
</dbReference>
<keyword evidence="2" id="KW-0808">Transferase</keyword>
<evidence type="ECO:0000313" key="7">
    <source>
        <dbReference type="Proteomes" id="UP000199459"/>
    </source>
</evidence>
<dbReference type="RefSeq" id="WP_090634286.1">
    <property type="nucleotide sequence ID" value="NZ_FOCP01000027.1"/>
</dbReference>
<dbReference type="Gene3D" id="3.30.420.40">
    <property type="match status" value="1"/>
</dbReference>
<dbReference type="EMBL" id="FOCP01000027">
    <property type="protein sequence ID" value="SEN60388.1"/>
    <property type="molecule type" value="Genomic_DNA"/>
</dbReference>
<evidence type="ECO:0000256" key="2">
    <source>
        <dbReference type="ARBA" id="ARBA00022679"/>
    </source>
</evidence>
<dbReference type="SUPFAM" id="SSF53067">
    <property type="entry name" value="Actin-like ATPase domain"/>
    <property type="match status" value="1"/>
</dbReference>
<dbReference type="InterPro" id="IPR000890">
    <property type="entry name" value="Aliphatic_acid_kin_short-chain"/>
</dbReference>
<evidence type="ECO:0000313" key="6">
    <source>
        <dbReference type="EMBL" id="SEN60388.1"/>
    </source>
</evidence>
<dbReference type="GO" id="GO:0005524">
    <property type="term" value="F:ATP binding"/>
    <property type="evidence" value="ECO:0007669"/>
    <property type="project" value="UniProtKB-KW"/>
</dbReference>
<keyword evidence="4 6" id="KW-0418">Kinase</keyword>
<dbReference type="AlphaFoldDB" id="A0A1H8HXH4"/>
<evidence type="ECO:0000256" key="1">
    <source>
        <dbReference type="ARBA" id="ARBA00008748"/>
    </source>
</evidence>
<evidence type="ECO:0000256" key="4">
    <source>
        <dbReference type="ARBA" id="ARBA00022777"/>
    </source>
</evidence>